<evidence type="ECO:0000259" key="8">
    <source>
        <dbReference type="Pfam" id="PF00534"/>
    </source>
</evidence>
<keyword evidence="11" id="KW-1185">Reference proteome</keyword>
<dbReference type="InterPro" id="IPR013534">
    <property type="entry name" value="Starch_synth_cat_dom"/>
</dbReference>
<gene>
    <name evidence="7" type="primary">glgA</name>
    <name evidence="10" type="ORF">HMPREF0216_02631</name>
</gene>
<dbReference type="PATRIC" id="fig|545697.3.peg.2586"/>
<feature type="domain" description="Glycosyl transferase family 1" evidence="8">
    <location>
        <begin position="289"/>
        <end position="447"/>
    </location>
</feature>
<evidence type="ECO:0000256" key="5">
    <source>
        <dbReference type="ARBA" id="ARBA00022679"/>
    </source>
</evidence>
<dbReference type="PANTHER" id="PTHR45825:SF11">
    <property type="entry name" value="ALPHA AMYLASE DOMAIN-CONTAINING PROTEIN"/>
    <property type="match status" value="1"/>
</dbReference>
<accession>L1Q9X5</accession>
<evidence type="ECO:0000256" key="1">
    <source>
        <dbReference type="ARBA" id="ARBA00001478"/>
    </source>
</evidence>
<dbReference type="UniPathway" id="UPA00164"/>
<dbReference type="NCBIfam" id="TIGR02095">
    <property type="entry name" value="glgA"/>
    <property type="match status" value="1"/>
</dbReference>
<keyword evidence="5 7" id="KW-0808">Transferase</keyword>
<dbReference type="RefSeq" id="WP_005214665.1">
    <property type="nucleotide sequence ID" value="NZ_KB291668.1"/>
</dbReference>
<protein>
    <recommendedName>
        <fullName evidence="7">Glycogen synthase</fullName>
        <ecNumber evidence="7">2.4.1.21</ecNumber>
    </recommendedName>
    <alternativeName>
        <fullName evidence="7">Starch [bacterial glycogen] synthase</fullName>
    </alternativeName>
</protein>
<dbReference type="CDD" id="cd03791">
    <property type="entry name" value="GT5_Glycogen_synthase_DULL1-like"/>
    <property type="match status" value="1"/>
</dbReference>
<dbReference type="NCBIfam" id="NF001899">
    <property type="entry name" value="PRK00654.1-2"/>
    <property type="match status" value="1"/>
</dbReference>
<evidence type="ECO:0000256" key="4">
    <source>
        <dbReference type="ARBA" id="ARBA00022676"/>
    </source>
</evidence>
<name>L1Q9X5_9CLOT</name>
<reference evidence="10 11" key="1">
    <citation type="submission" date="2012-05" db="EMBL/GenBank/DDBJ databases">
        <authorList>
            <person name="Weinstock G."/>
            <person name="Sodergren E."/>
            <person name="Lobos E.A."/>
            <person name="Fulton L."/>
            <person name="Fulton R."/>
            <person name="Courtney L."/>
            <person name="Fronick C."/>
            <person name="O'Laughlin M."/>
            <person name="Godfrey J."/>
            <person name="Wilson R.M."/>
            <person name="Miner T."/>
            <person name="Farmer C."/>
            <person name="Delehaunty K."/>
            <person name="Cordes M."/>
            <person name="Minx P."/>
            <person name="Tomlinson C."/>
            <person name="Chen J."/>
            <person name="Wollam A."/>
            <person name="Pepin K.H."/>
            <person name="Bhonagiri V."/>
            <person name="Zhang X."/>
            <person name="Suruliraj S."/>
            <person name="Warren W."/>
            <person name="Mitreva M."/>
            <person name="Mardis E.R."/>
            <person name="Wilson R.K."/>
        </authorList>
    </citation>
    <scope>NUCLEOTIDE SEQUENCE [LARGE SCALE GENOMIC DNA]</scope>
    <source>
        <strain evidence="10 11">DSM 1785</strain>
    </source>
</reference>
<evidence type="ECO:0000313" key="11">
    <source>
        <dbReference type="Proteomes" id="UP000010420"/>
    </source>
</evidence>
<comment type="pathway">
    <text evidence="7">Glycan biosynthesis; glycogen biosynthesis.</text>
</comment>
<dbReference type="GO" id="GO:0009011">
    <property type="term" value="F:alpha-1,4-glucan glucosyltransferase (ADP-glucose donor) activity"/>
    <property type="evidence" value="ECO:0007669"/>
    <property type="project" value="UniProtKB-UniRule"/>
</dbReference>
<sequence length="479" mass="55385">MKVLFAASEAHPFIKTGGLGDVMGALPQSLKKMGLDIRVVIPKYKNIKDELKQNLQFVKWFTVPVGWRNQYCGVFQYEYKGVIYYFIDNEYYFNRDGLYGYYDDGERFAFYNRAVVEFIKEIDWQPDLINCNDWQTGMIPVLLNLEYKKDVFYKEIKTVFSIHNLLFKGCFAPNILPELFGYDYMPLTNGSVELNGCVSFLKGGLNYCDEITTVSKSYAEEIKTKQYGEGLEGLLYQRRDQLLGIVNGIDYVEFNPKKDKFIFKNFDSKNLKGKLENKLQLQQELGLPQKENTPVIGLISRLTHQKGCDLIVNIIDRLLQKDVQIVILGTGDYWYEETFKNLQYRYPDKVSANIKFDDCLAHKIYAGSDIFLMPSLFEPCGLGQLIALRYGAIPVVRETGGLKDTIIPYNEYTKVGNGFGFKNFNSNELMNILEYAIEVYNDKDSWKNIIDQAMNSDNSWEKSANEYKKLYEVVVNSHK</sequence>
<dbReference type="HOGENOM" id="CLU_009583_18_2_9"/>
<dbReference type="InterPro" id="IPR001296">
    <property type="entry name" value="Glyco_trans_1"/>
</dbReference>
<dbReference type="NCBIfam" id="NF001898">
    <property type="entry name" value="PRK00654.1-1"/>
    <property type="match status" value="1"/>
</dbReference>
<dbReference type="Proteomes" id="UP000010420">
    <property type="component" value="Unassembled WGS sequence"/>
</dbReference>
<comment type="catalytic activity">
    <reaction evidence="1 7">
        <text>[(1-&gt;4)-alpha-D-glucosyl](n) + ADP-alpha-D-glucose = [(1-&gt;4)-alpha-D-glucosyl](n+1) + ADP + H(+)</text>
        <dbReference type="Rhea" id="RHEA:18189"/>
        <dbReference type="Rhea" id="RHEA-COMP:9584"/>
        <dbReference type="Rhea" id="RHEA-COMP:9587"/>
        <dbReference type="ChEBI" id="CHEBI:15378"/>
        <dbReference type="ChEBI" id="CHEBI:15444"/>
        <dbReference type="ChEBI" id="CHEBI:57498"/>
        <dbReference type="ChEBI" id="CHEBI:456216"/>
        <dbReference type="EC" id="2.4.1.21"/>
    </reaction>
</comment>
<feature type="domain" description="Starch synthase catalytic" evidence="9">
    <location>
        <begin position="2"/>
        <end position="235"/>
    </location>
</feature>
<dbReference type="HAMAP" id="MF_00484">
    <property type="entry name" value="Glycogen_synth"/>
    <property type="match status" value="1"/>
</dbReference>
<dbReference type="GO" id="GO:0004373">
    <property type="term" value="F:alpha-1,4-glucan glucosyltransferase (UDP-glucose donor) activity"/>
    <property type="evidence" value="ECO:0007669"/>
    <property type="project" value="InterPro"/>
</dbReference>
<organism evidence="10 11">
    <name type="scientific">Clostridium celatum DSM 1785</name>
    <dbReference type="NCBI Taxonomy" id="545697"/>
    <lineage>
        <taxon>Bacteria</taxon>
        <taxon>Bacillati</taxon>
        <taxon>Bacillota</taxon>
        <taxon>Clostridia</taxon>
        <taxon>Eubacteriales</taxon>
        <taxon>Clostridiaceae</taxon>
        <taxon>Clostridium</taxon>
    </lineage>
</organism>
<evidence type="ECO:0000313" key="10">
    <source>
        <dbReference type="EMBL" id="EKY24731.1"/>
    </source>
</evidence>
<dbReference type="eggNOG" id="COG0297">
    <property type="taxonomic scope" value="Bacteria"/>
</dbReference>
<dbReference type="Pfam" id="PF00534">
    <property type="entry name" value="Glycos_transf_1"/>
    <property type="match status" value="1"/>
</dbReference>
<dbReference type="EMBL" id="AMEZ01000078">
    <property type="protein sequence ID" value="EKY24731.1"/>
    <property type="molecule type" value="Genomic_DNA"/>
</dbReference>
<evidence type="ECO:0000256" key="6">
    <source>
        <dbReference type="ARBA" id="ARBA00023056"/>
    </source>
</evidence>
<evidence type="ECO:0000256" key="3">
    <source>
        <dbReference type="ARBA" id="ARBA00010281"/>
    </source>
</evidence>
<dbReference type="Gene3D" id="3.40.50.2000">
    <property type="entry name" value="Glycogen Phosphorylase B"/>
    <property type="match status" value="2"/>
</dbReference>
<feature type="binding site" evidence="7">
    <location>
        <position position="15"/>
    </location>
    <ligand>
        <name>ADP-alpha-D-glucose</name>
        <dbReference type="ChEBI" id="CHEBI:57498"/>
    </ligand>
</feature>
<evidence type="ECO:0000259" key="9">
    <source>
        <dbReference type="Pfam" id="PF08323"/>
    </source>
</evidence>
<proteinExistence type="inferred from homology"/>
<dbReference type="InterPro" id="IPR011835">
    <property type="entry name" value="GS/SS"/>
</dbReference>
<dbReference type="SUPFAM" id="SSF53756">
    <property type="entry name" value="UDP-Glycosyltransferase/glycogen phosphorylase"/>
    <property type="match status" value="1"/>
</dbReference>
<keyword evidence="4 7" id="KW-0328">Glycosyltransferase</keyword>
<dbReference type="Pfam" id="PF08323">
    <property type="entry name" value="Glyco_transf_5"/>
    <property type="match status" value="1"/>
</dbReference>
<comment type="function">
    <text evidence="2 7">Synthesizes alpha-1,4-glucan chains using ADP-glucose.</text>
</comment>
<keyword evidence="6 7" id="KW-0320">Glycogen biosynthesis</keyword>
<comment type="similarity">
    <text evidence="3 7">Belongs to the glycosyltransferase 1 family. Bacterial/plant glycogen synthase subfamily.</text>
</comment>
<dbReference type="STRING" id="545697.HMPREF0216_02631"/>
<comment type="caution">
    <text evidence="10">The sequence shown here is derived from an EMBL/GenBank/DDBJ whole genome shotgun (WGS) entry which is preliminary data.</text>
</comment>
<dbReference type="GO" id="GO:0005978">
    <property type="term" value="P:glycogen biosynthetic process"/>
    <property type="evidence" value="ECO:0007669"/>
    <property type="project" value="UniProtKB-UniRule"/>
</dbReference>
<dbReference type="EC" id="2.4.1.21" evidence="7"/>
<dbReference type="AlphaFoldDB" id="L1Q9X5"/>
<dbReference type="PANTHER" id="PTHR45825">
    <property type="entry name" value="GRANULE-BOUND STARCH SYNTHASE 1, CHLOROPLASTIC/AMYLOPLASTIC"/>
    <property type="match status" value="1"/>
</dbReference>
<evidence type="ECO:0000256" key="2">
    <source>
        <dbReference type="ARBA" id="ARBA00002764"/>
    </source>
</evidence>
<dbReference type="OrthoDB" id="9808590at2"/>
<evidence type="ECO:0000256" key="7">
    <source>
        <dbReference type="HAMAP-Rule" id="MF_00484"/>
    </source>
</evidence>